<dbReference type="InterPro" id="IPR043502">
    <property type="entry name" value="DNA/RNA_pol_sf"/>
</dbReference>
<evidence type="ECO:0000256" key="1">
    <source>
        <dbReference type="SAM" id="MobiDB-lite"/>
    </source>
</evidence>
<keyword evidence="2" id="KW-0496">Mitochondrion</keyword>
<dbReference type="AlphaFoldDB" id="A0A5H2V470"/>
<dbReference type="EMBL" id="LC325489">
    <property type="protein sequence ID" value="BBB05436.1"/>
    <property type="molecule type" value="Genomic_DNA"/>
</dbReference>
<sequence length="220" mass="24816">MQRSRANGPRCADTCGLLPVTTDIVLGYAWLATLGDTRMNWGRHTLSFRREDQWVTLAGDPSLVRAQISLNSMERVVKEGRKAYLLELTALFAGGIKTQNFPEDAQVKQLLEWHENVFEMPQGLPPKRGREHAINLKEGAEPVNIRPYRYTYTQKDEIEKLVREMLEARIIQPSISPYSSPVLLVQKKDGGWPTARGLPSLKQAHGTRQVPNSRDRGTVG</sequence>
<feature type="region of interest" description="Disordered" evidence="1">
    <location>
        <begin position="194"/>
        <end position="220"/>
    </location>
</feature>
<dbReference type="Gene3D" id="3.10.10.10">
    <property type="entry name" value="HIV Type 1 Reverse Transcriptase, subunit A, domain 1"/>
    <property type="match status" value="1"/>
</dbReference>
<dbReference type="SUPFAM" id="SSF56672">
    <property type="entry name" value="DNA/RNA polymerases"/>
    <property type="match status" value="1"/>
</dbReference>
<evidence type="ECO:0000313" key="2">
    <source>
        <dbReference type="EMBL" id="BBB05436.1"/>
    </source>
</evidence>
<proteinExistence type="predicted"/>
<organism evidence="2">
    <name type="scientific">Turritis glabra</name>
    <name type="common">Tower mustard</name>
    <name type="synonym">Arabis glabra</name>
    <dbReference type="NCBI Taxonomy" id="63678"/>
    <lineage>
        <taxon>Eukaryota</taxon>
        <taxon>Viridiplantae</taxon>
        <taxon>Streptophyta</taxon>
        <taxon>Embryophyta</taxon>
        <taxon>Tracheophyta</taxon>
        <taxon>Spermatophyta</taxon>
        <taxon>Magnoliopsida</taxon>
        <taxon>eudicotyledons</taxon>
        <taxon>Gunneridae</taxon>
        <taxon>Pentapetalae</taxon>
        <taxon>rosids</taxon>
        <taxon>malvids</taxon>
        <taxon>Brassicales</taxon>
        <taxon>Brassicaceae</taxon>
        <taxon>Turritideae</taxon>
        <taxon>Turritis</taxon>
    </lineage>
</organism>
<name>A0A5H2V470_TURGL</name>
<dbReference type="InterPro" id="IPR032567">
    <property type="entry name" value="RTL1-rel"/>
</dbReference>
<accession>A0A5H2V470</accession>
<dbReference type="PANTHER" id="PTHR15503">
    <property type="entry name" value="LDOC1 RELATED"/>
    <property type="match status" value="1"/>
</dbReference>
<dbReference type="PANTHER" id="PTHR15503:SF22">
    <property type="entry name" value="TRANSPOSON TY3-I GAG POLYPROTEIN"/>
    <property type="match status" value="1"/>
</dbReference>
<geneLocation type="mitochondrion" evidence="2"/>
<reference evidence="2" key="1">
    <citation type="submission" date="2024-06" db="EMBL/GenBank/DDBJ databases">
        <title>Organellar genome sequences of Turritis glabra.</title>
        <authorList>
            <person name="Kawabe A."/>
        </authorList>
    </citation>
    <scope>NUCLEOTIDE SEQUENCE</scope>
    <source>
        <strain evidence="2">OhmiShirahama</strain>
    </source>
</reference>
<protein>
    <submittedName>
        <fullName evidence="2">ORF220 protein</fullName>
    </submittedName>
</protein>